<protein>
    <submittedName>
        <fullName evidence="2">Nuclease-like protein</fullName>
    </submittedName>
</protein>
<dbReference type="Proteomes" id="UP000277108">
    <property type="component" value="Unassembled WGS sequence"/>
</dbReference>
<dbReference type="OrthoDB" id="2417001at2"/>
<keyword evidence="3" id="KW-1185">Reference proteome</keyword>
<dbReference type="Pfam" id="PF08378">
    <property type="entry name" value="NERD"/>
    <property type="match status" value="1"/>
</dbReference>
<evidence type="ECO:0000259" key="1">
    <source>
        <dbReference type="Pfam" id="PF08378"/>
    </source>
</evidence>
<evidence type="ECO:0000313" key="2">
    <source>
        <dbReference type="EMBL" id="RPF56636.1"/>
    </source>
</evidence>
<accession>A0A3N5BG04</accession>
<evidence type="ECO:0000313" key="3">
    <source>
        <dbReference type="Proteomes" id="UP000277108"/>
    </source>
</evidence>
<reference evidence="2 3" key="1">
    <citation type="submission" date="2018-11" db="EMBL/GenBank/DDBJ databases">
        <title>Genomic Encyclopedia of Type Strains, Phase IV (KMG-IV): sequencing the most valuable type-strain genomes for metagenomic binning, comparative biology and taxonomic classification.</title>
        <authorList>
            <person name="Goeker M."/>
        </authorList>
    </citation>
    <scope>NUCLEOTIDE SEQUENCE [LARGE SCALE GENOMIC DNA]</scope>
    <source>
        <strain evidence="2 3">DSM 29158</strain>
    </source>
</reference>
<comment type="caution">
    <text evidence="2">The sequence shown here is derived from an EMBL/GenBank/DDBJ whole genome shotgun (WGS) entry which is preliminary data.</text>
</comment>
<sequence>MILKNLKCSNTLNYLQNANNRCTLNETDEHQLQTLMKGIEGERLFLNCFEHCENILKLWDLQIDYRGLVQFDILFIVQGVVYHFEIKNYNGLFVEQGDNLQGPSGFIYRGIYSQLDRQHMMLKNVCQGFKVVSKIVMINPGFKINTNRSDIIFHSDLDELVRKFAQVESFTAMDLKLARKLEAMHIQDSKFDRIFYYPFNELKKGLKCPNCRKILEHPVKTKKKIICSCGHMINKREAIMLSIDEIECLKNDYFTCSEVSEWAGVSANMVYRILRNEDAYDRIGHFKDARYRKKRHQSKSEIL</sequence>
<dbReference type="RefSeq" id="WP_123807972.1">
    <property type="nucleotide sequence ID" value="NZ_RKRK01000003.1"/>
</dbReference>
<feature type="domain" description="NERD" evidence="1">
    <location>
        <begin position="37"/>
        <end position="126"/>
    </location>
</feature>
<dbReference type="InterPro" id="IPR011528">
    <property type="entry name" value="NERD"/>
</dbReference>
<dbReference type="AlphaFoldDB" id="A0A3N5BG04"/>
<name>A0A3N5BG04_9BACL</name>
<gene>
    <name evidence="2" type="ORF">EDD62_1289</name>
</gene>
<dbReference type="EMBL" id="RKRK01000003">
    <property type="protein sequence ID" value="RPF56636.1"/>
    <property type="molecule type" value="Genomic_DNA"/>
</dbReference>
<proteinExistence type="predicted"/>
<organism evidence="2 3">
    <name type="scientific">Abyssicoccus albus</name>
    <dbReference type="NCBI Taxonomy" id="1817405"/>
    <lineage>
        <taxon>Bacteria</taxon>
        <taxon>Bacillati</taxon>
        <taxon>Bacillota</taxon>
        <taxon>Bacilli</taxon>
        <taxon>Bacillales</taxon>
        <taxon>Abyssicoccaceae</taxon>
    </lineage>
</organism>